<feature type="transmembrane region" description="Helical" evidence="2">
    <location>
        <begin position="794"/>
        <end position="820"/>
    </location>
</feature>
<evidence type="ECO:0000256" key="2">
    <source>
        <dbReference type="SAM" id="Phobius"/>
    </source>
</evidence>
<name>A0AAE0LLB1_9CHLO</name>
<feature type="region of interest" description="Disordered" evidence="1">
    <location>
        <begin position="635"/>
        <end position="670"/>
    </location>
</feature>
<feature type="compositionally biased region" description="Low complexity" evidence="1">
    <location>
        <begin position="928"/>
        <end position="940"/>
    </location>
</feature>
<evidence type="ECO:0000313" key="4">
    <source>
        <dbReference type="Proteomes" id="UP001190700"/>
    </source>
</evidence>
<feature type="compositionally biased region" description="Polar residues" evidence="1">
    <location>
        <begin position="917"/>
        <end position="927"/>
    </location>
</feature>
<dbReference type="Proteomes" id="UP001190700">
    <property type="component" value="Unassembled WGS sequence"/>
</dbReference>
<feature type="region of interest" description="Disordered" evidence="1">
    <location>
        <begin position="906"/>
        <end position="983"/>
    </location>
</feature>
<feature type="region of interest" description="Disordered" evidence="1">
    <location>
        <begin position="825"/>
        <end position="888"/>
    </location>
</feature>
<evidence type="ECO:0000256" key="1">
    <source>
        <dbReference type="SAM" id="MobiDB-lite"/>
    </source>
</evidence>
<dbReference type="EMBL" id="LGRX02000132">
    <property type="protein sequence ID" value="KAK3289428.1"/>
    <property type="molecule type" value="Genomic_DNA"/>
</dbReference>
<feature type="compositionally biased region" description="Pro residues" evidence="1">
    <location>
        <begin position="645"/>
        <end position="662"/>
    </location>
</feature>
<comment type="caution">
    <text evidence="3">The sequence shown here is derived from an EMBL/GenBank/DDBJ whole genome shotgun (WGS) entry which is preliminary data.</text>
</comment>
<accession>A0AAE0LLB1</accession>
<feature type="compositionally biased region" description="Polar residues" evidence="1">
    <location>
        <begin position="861"/>
        <end position="874"/>
    </location>
</feature>
<organism evidence="3 4">
    <name type="scientific">Cymbomonas tetramitiformis</name>
    <dbReference type="NCBI Taxonomy" id="36881"/>
    <lineage>
        <taxon>Eukaryota</taxon>
        <taxon>Viridiplantae</taxon>
        <taxon>Chlorophyta</taxon>
        <taxon>Pyramimonadophyceae</taxon>
        <taxon>Pyramimonadales</taxon>
        <taxon>Pyramimonadaceae</taxon>
        <taxon>Cymbomonas</taxon>
    </lineage>
</organism>
<feature type="non-terminal residue" evidence="3">
    <location>
        <position position="1"/>
    </location>
</feature>
<gene>
    <name evidence="3" type="ORF">CYMTET_3139</name>
</gene>
<keyword evidence="2" id="KW-0812">Transmembrane</keyword>
<protein>
    <submittedName>
        <fullName evidence="3">Uncharacterized protein</fullName>
    </submittedName>
</protein>
<dbReference type="AlphaFoldDB" id="A0AAE0LLB1"/>
<proteinExistence type="predicted"/>
<keyword evidence="2" id="KW-0472">Membrane</keyword>
<evidence type="ECO:0000313" key="3">
    <source>
        <dbReference type="EMBL" id="KAK3289428.1"/>
    </source>
</evidence>
<feature type="compositionally biased region" description="Low complexity" evidence="1">
    <location>
        <begin position="878"/>
        <end position="888"/>
    </location>
</feature>
<keyword evidence="4" id="KW-1185">Reference proteome</keyword>
<reference evidence="3 4" key="1">
    <citation type="journal article" date="2015" name="Genome Biol. Evol.">
        <title>Comparative Genomics of a Bacterivorous Green Alga Reveals Evolutionary Causalities and Consequences of Phago-Mixotrophic Mode of Nutrition.</title>
        <authorList>
            <person name="Burns J.A."/>
            <person name="Paasch A."/>
            <person name="Narechania A."/>
            <person name="Kim E."/>
        </authorList>
    </citation>
    <scope>NUCLEOTIDE SEQUENCE [LARGE SCALE GENOMIC DNA]</scope>
    <source>
        <strain evidence="3 4">PLY_AMNH</strain>
    </source>
</reference>
<sequence>SLVTEKDESNLYHMDFRMCWPADLHPGPSLTLINPSGSSTSAPDLQVAYGGEVCITPDYMNSAMTGSGENVYVDLLYSEVNSGELTAEGIPNLNVYGEGGTTNFVYGWINAISWDGIIVRNDTSRPELAPNSSRAVRTTVNLGVPDGESHVLQIFLDSHLANASRPWRQVPRNGDEGEADETNNIANITVRWCEWGAELGVGMNLTIGTQLVPWGGAVCITDEDIIRTNMETYCSEGGCVMTGADEEMIYIAYTEVNTGAQPADAGSGGWTNMFYYDNVSAIVNMNRQELGVNESRQVLAHGINRYGVDAVVFRPYDLEPHKLTFRLDADNQVAWRTQEMDRLWEMDVRFCLEEMLVTYNGKCGCAGDLQGGDTFQFGNQTVAMNQSAGSAVCLTPSDAGADLVFGITYTESNANHLSLLDIGDGYRNQIFWDGVSMGVSNPRPALKVGESRTVEWEGGIQLTPDRETHVLEIVLDSPYAGAELSPEEAAAWEMQPEVSDNNTYRVNVSFCEFKPDLDAGAGMWIGTQWAPWNSTTCLKSDDIKSFTTGTGSLLYGVDVMYTETNIGLDWAMGTYVNEVHYDEVQVITDSGRQTLKNGDSRNISNPWAFDSINKVSIEADAYIHMLEVKLDTGSQSLESNENNRWPPPSPPSPPPSPPPPRCPTCTEEFQSERAGSSTCDCVYVIGVTMRTSNEVETFSNLLFIDGIAESLEVDPYQVVVRDKSAGSTIVIFEVQPPVSLEWFKEEKDVNRMVDTLRGGDVRLHSSFGDHTVLEITIPVNVQYSEDESSDGLSLGLIIGICVGSFAVMAMVVIGVAYYMVREKEGQPGEGSMDSPLMASKVHPLPQSSSSSPPPPLPDGAQVTTSPFMDTSNENGRPESSGAGAVSEGVAARNPDELTPLQSFHEDEANPMNVDDPTATSAFASQDHASSASGSAQLSSAGEGEVKIAPMPLAGGLDLAPRNSRLIPGNNGQPMRAPAFLAPL</sequence>
<keyword evidence="2" id="KW-1133">Transmembrane helix</keyword>